<dbReference type="STRING" id="545694.TREPR_2836"/>
<dbReference type="PANTHER" id="PTHR45661:SF3">
    <property type="entry name" value="IG-LIKE DOMAIN-CONTAINING PROTEIN"/>
    <property type="match status" value="1"/>
</dbReference>
<dbReference type="InterPro" id="IPR053139">
    <property type="entry name" value="Surface_bspA-like"/>
</dbReference>
<dbReference type="EMBL" id="CP001843">
    <property type="protein sequence ID" value="AEF87007.1"/>
    <property type="molecule type" value="Genomic_DNA"/>
</dbReference>
<evidence type="ECO:0000313" key="1">
    <source>
        <dbReference type="EMBL" id="AEF87007.1"/>
    </source>
</evidence>
<dbReference type="Proteomes" id="UP000009223">
    <property type="component" value="Chromosome"/>
</dbReference>
<dbReference type="PANTHER" id="PTHR45661">
    <property type="entry name" value="SURFACE ANTIGEN"/>
    <property type="match status" value="1"/>
</dbReference>
<dbReference type="KEGG" id="tpi:TREPR_2836"/>
<sequence>MRKFFVLPILVGLTTLVISQESGLKTDFTNPSSLPLVRNGDYVIRGTVLVQYTGRDAVLTIPESLGITELGDAAFSHSRLTDIVIPKSVKKIGISAFASCYSLKNISFENGIEVIGDSAFTGCSNLIRISFPDSLKVIGAKAFSGCLKLVRITLPANMLYISSSAMDDSYYDNNNANGNLYYSYYMAGQQAGVYNYSPGFRSWYIGTNPVPQAVLITAGSVSNVTSNEAWFMIQLPAEGSLLTAFTGGSRGDPYITVYSINGSKLGDDDDSGGNNNAKIELMATGITYIKVTRGQNYTLNVRVE</sequence>
<reference evidence="2" key="1">
    <citation type="submission" date="2009-12" db="EMBL/GenBank/DDBJ databases">
        <title>Complete sequence of Treponema primitia strain ZAS-2.</title>
        <authorList>
            <person name="Tetu S.G."/>
            <person name="Matson E."/>
            <person name="Ren Q."/>
            <person name="Seshadri R."/>
            <person name="Elbourne L."/>
            <person name="Hassan K.A."/>
            <person name="Durkin A."/>
            <person name="Radune D."/>
            <person name="Mohamoud Y."/>
            <person name="Shay R."/>
            <person name="Jin S."/>
            <person name="Zhang X."/>
            <person name="Lucey K."/>
            <person name="Ballor N.R."/>
            <person name="Ottesen E."/>
            <person name="Rosenthal R."/>
            <person name="Allen A."/>
            <person name="Leadbetter J.R."/>
            <person name="Paulsen I.T."/>
        </authorList>
    </citation>
    <scope>NUCLEOTIDE SEQUENCE [LARGE SCALE GENOMIC DNA]</scope>
    <source>
        <strain evidence="2">ATCC BAA-887 / DSM 12427 / ZAS-2</strain>
    </source>
</reference>
<dbReference type="SUPFAM" id="SSF52058">
    <property type="entry name" value="L domain-like"/>
    <property type="match status" value="1"/>
</dbReference>
<organism evidence="1 2">
    <name type="scientific">Treponema primitia (strain ATCC BAA-887 / DSM 12427 / ZAS-2)</name>
    <dbReference type="NCBI Taxonomy" id="545694"/>
    <lineage>
        <taxon>Bacteria</taxon>
        <taxon>Pseudomonadati</taxon>
        <taxon>Spirochaetota</taxon>
        <taxon>Spirochaetia</taxon>
        <taxon>Spirochaetales</taxon>
        <taxon>Treponemataceae</taxon>
        <taxon>Treponema</taxon>
    </lineage>
</organism>
<evidence type="ECO:0000313" key="2">
    <source>
        <dbReference type="Proteomes" id="UP000009223"/>
    </source>
</evidence>
<dbReference type="eggNOG" id="COG5492">
    <property type="taxonomic scope" value="Bacteria"/>
</dbReference>
<dbReference type="Gene3D" id="3.80.10.10">
    <property type="entry name" value="Ribonuclease Inhibitor"/>
    <property type="match status" value="1"/>
</dbReference>
<protein>
    <submittedName>
        <fullName evidence="1">Cell surface protein</fullName>
    </submittedName>
</protein>
<dbReference type="OrthoDB" id="354455at2"/>
<dbReference type="InterPro" id="IPR032675">
    <property type="entry name" value="LRR_dom_sf"/>
</dbReference>
<dbReference type="AlphaFoldDB" id="F5YPV6"/>
<proteinExistence type="predicted"/>
<name>F5YPV6_TREPZ</name>
<reference evidence="1 2" key="2">
    <citation type="journal article" date="2011" name="ISME J.">
        <title>RNA-seq reveals cooperative metabolic interactions between two termite-gut spirochete species in co-culture.</title>
        <authorList>
            <person name="Rosenthal A.Z."/>
            <person name="Matson E.G."/>
            <person name="Eldar A."/>
            <person name="Leadbetter J.R."/>
        </authorList>
    </citation>
    <scope>NUCLEOTIDE SEQUENCE [LARGE SCALE GENOMIC DNA]</scope>
    <source>
        <strain evidence="2">ATCC BAA-887 / DSM 12427 / ZAS-2</strain>
    </source>
</reference>
<dbReference type="InterPro" id="IPR026906">
    <property type="entry name" value="LRR_5"/>
</dbReference>
<dbReference type="HOGENOM" id="CLU_915103_0_0_12"/>
<gene>
    <name evidence="1" type="ordered locus">TREPR_2836</name>
</gene>
<accession>F5YPV6</accession>
<dbReference type="RefSeq" id="WP_015707401.1">
    <property type="nucleotide sequence ID" value="NC_015578.1"/>
</dbReference>
<dbReference type="Gene3D" id="2.60.120.380">
    <property type="match status" value="1"/>
</dbReference>
<dbReference type="Pfam" id="PF13306">
    <property type="entry name" value="LRR_5"/>
    <property type="match status" value="1"/>
</dbReference>
<keyword evidence="2" id="KW-1185">Reference proteome</keyword>